<keyword evidence="3" id="KW-1185">Reference proteome</keyword>
<accession>A0ABQ9GRV4</accession>
<evidence type="ECO:0000259" key="1">
    <source>
        <dbReference type="Pfam" id="PF00078"/>
    </source>
</evidence>
<dbReference type="EMBL" id="JARBHB010000010">
    <property type="protein sequence ID" value="KAJ8874748.1"/>
    <property type="molecule type" value="Genomic_DNA"/>
</dbReference>
<dbReference type="PANTHER" id="PTHR33332">
    <property type="entry name" value="REVERSE TRANSCRIPTASE DOMAIN-CONTAINING PROTEIN"/>
    <property type="match status" value="1"/>
</dbReference>
<name>A0ABQ9GRV4_9NEOP</name>
<gene>
    <name evidence="2" type="ORF">PR048_025614</name>
</gene>
<organism evidence="2 3">
    <name type="scientific">Dryococelus australis</name>
    <dbReference type="NCBI Taxonomy" id="614101"/>
    <lineage>
        <taxon>Eukaryota</taxon>
        <taxon>Metazoa</taxon>
        <taxon>Ecdysozoa</taxon>
        <taxon>Arthropoda</taxon>
        <taxon>Hexapoda</taxon>
        <taxon>Insecta</taxon>
        <taxon>Pterygota</taxon>
        <taxon>Neoptera</taxon>
        <taxon>Polyneoptera</taxon>
        <taxon>Phasmatodea</taxon>
        <taxon>Verophasmatodea</taxon>
        <taxon>Anareolatae</taxon>
        <taxon>Phasmatidae</taxon>
        <taxon>Eurycanthinae</taxon>
        <taxon>Dryococelus</taxon>
    </lineage>
</organism>
<evidence type="ECO:0000313" key="2">
    <source>
        <dbReference type="EMBL" id="KAJ8874748.1"/>
    </source>
</evidence>
<dbReference type="Proteomes" id="UP001159363">
    <property type="component" value="Chromosome 9"/>
</dbReference>
<comment type="caution">
    <text evidence="2">The sequence shown here is derived from an EMBL/GenBank/DDBJ whole genome shotgun (WGS) entry which is preliminary data.</text>
</comment>
<protein>
    <recommendedName>
        <fullName evidence="1">Reverse transcriptase domain-containing protein</fullName>
    </recommendedName>
</protein>
<dbReference type="Pfam" id="PF00078">
    <property type="entry name" value="RVT_1"/>
    <property type="match status" value="1"/>
</dbReference>
<evidence type="ECO:0000313" key="3">
    <source>
        <dbReference type="Proteomes" id="UP001159363"/>
    </source>
</evidence>
<reference evidence="2 3" key="1">
    <citation type="submission" date="2023-02" db="EMBL/GenBank/DDBJ databases">
        <title>LHISI_Scaffold_Assembly.</title>
        <authorList>
            <person name="Stuart O.P."/>
            <person name="Cleave R."/>
            <person name="Magrath M.J.L."/>
            <person name="Mikheyev A.S."/>
        </authorList>
    </citation>
    <scope>NUCLEOTIDE SEQUENCE [LARGE SCALE GENOMIC DNA]</scope>
    <source>
        <strain evidence="2">Daus_M_001</strain>
        <tissue evidence="2">Leg muscle</tissue>
    </source>
</reference>
<dbReference type="InterPro" id="IPR000477">
    <property type="entry name" value="RT_dom"/>
</dbReference>
<proteinExistence type="predicted"/>
<feature type="domain" description="Reverse transcriptase" evidence="1">
    <location>
        <begin position="29"/>
        <end position="122"/>
    </location>
</feature>
<sequence length="247" mass="28120">MRDVLRSDNYYRLPSARMLPMLTSTWPRLTRHLNKFNLINPFQHGFLKGKSTESAIAEFTSHIHLTLEKNIQAVCLFLDLSKTFGTVDHEILLNKLEAVGIRGLVRNWFKSYLSDKMQVVETELLNSHSFREIYHSDTKKINIPAGKFQRDRCTPRQCPWTSLIPHLHKLSYSQYNMLGQKGVENGFGVVKVRSRMWLDLVGAIRRRGNVKLIVDSADLGVAGCTLGLNLRADDSGDLCPVGCFSKE</sequence>